<accession>A0ABY8W732</accession>
<evidence type="ECO:0000259" key="2">
    <source>
        <dbReference type="SMART" id="SM00829"/>
    </source>
</evidence>
<evidence type="ECO:0000313" key="4">
    <source>
        <dbReference type="Proteomes" id="UP001240150"/>
    </source>
</evidence>
<dbReference type="SMART" id="SM00829">
    <property type="entry name" value="PKS_ER"/>
    <property type="match status" value="1"/>
</dbReference>
<organism evidence="3 4">
    <name type="scientific">Actinoplanes oblitus</name>
    <dbReference type="NCBI Taxonomy" id="3040509"/>
    <lineage>
        <taxon>Bacteria</taxon>
        <taxon>Bacillati</taxon>
        <taxon>Actinomycetota</taxon>
        <taxon>Actinomycetes</taxon>
        <taxon>Micromonosporales</taxon>
        <taxon>Micromonosporaceae</taxon>
        <taxon>Actinoplanes</taxon>
    </lineage>
</organism>
<dbReference type="EMBL" id="CP126980">
    <property type="protein sequence ID" value="WIM93152.1"/>
    <property type="molecule type" value="Genomic_DNA"/>
</dbReference>
<dbReference type="InterPro" id="IPR036291">
    <property type="entry name" value="NAD(P)-bd_dom_sf"/>
</dbReference>
<dbReference type="CDD" id="cd05289">
    <property type="entry name" value="MDR_like_2"/>
    <property type="match status" value="1"/>
</dbReference>
<dbReference type="EC" id="1.-.-.-" evidence="3"/>
<dbReference type="InterPro" id="IPR011032">
    <property type="entry name" value="GroES-like_sf"/>
</dbReference>
<keyword evidence="4" id="KW-1185">Reference proteome</keyword>
<gene>
    <name evidence="3" type="ORF">ACTOB_005119</name>
</gene>
<dbReference type="PANTHER" id="PTHR44154:SF1">
    <property type="entry name" value="QUINONE OXIDOREDUCTASE"/>
    <property type="match status" value="1"/>
</dbReference>
<dbReference type="Pfam" id="PF08240">
    <property type="entry name" value="ADH_N"/>
    <property type="match status" value="1"/>
</dbReference>
<feature type="domain" description="Enoyl reductase (ER)" evidence="2">
    <location>
        <begin position="25"/>
        <end position="315"/>
    </location>
</feature>
<keyword evidence="1" id="KW-0521">NADP</keyword>
<sequence length="334" mass="34836">MLPTVDEGCAGGGQMAKIVVFDEFGGPEVLRLVEVPDPVPGTGQVLIRVRSAGVQPVDCATRRGEFAKYRPLPFPIRLGNEVAGVVERVGDGVTDFAAGDEVIAFLTLEGYADAVVVAADQVGRKPEKMSWAEAGVLTASGQTAYTALDELGVGPRDTLLIHAAAGGVGSFAVQLAVARGARVVGTASERNHEYLLSLGAVPVTYGPGLADRVRAAAPQGVTCVLDAIGGDALDASVELLGGTERIVTIADWARSAELGIRRIGTQRSVAKLDELTRLWSAGQLRVEVAETVPLSRAADAHRLVETGHVRGKVALVVDAGRHRENRSRDGVGIA</sequence>
<evidence type="ECO:0000313" key="3">
    <source>
        <dbReference type="EMBL" id="WIM93152.1"/>
    </source>
</evidence>
<name>A0ABY8W732_9ACTN</name>
<dbReference type="Pfam" id="PF13602">
    <property type="entry name" value="ADH_zinc_N_2"/>
    <property type="match status" value="1"/>
</dbReference>
<dbReference type="PANTHER" id="PTHR44154">
    <property type="entry name" value="QUINONE OXIDOREDUCTASE"/>
    <property type="match status" value="1"/>
</dbReference>
<dbReference type="InterPro" id="IPR051603">
    <property type="entry name" value="Zinc-ADH_QOR/CCCR"/>
</dbReference>
<dbReference type="SUPFAM" id="SSF50129">
    <property type="entry name" value="GroES-like"/>
    <property type="match status" value="1"/>
</dbReference>
<dbReference type="SUPFAM" id="SSF51735">
    <property type="entry name" value="NAD(P)-binding Rossmann-fold domains"/>
    <property type="match status" value="1"/>
</dbReference>
<reference evidence="3 4" key="1">
    <citation type="submission" date="2023-06" db="EMBL/GenBank/DDBJ databases">
        <authorList>
            <person name="Yushchuk O."/>
            <person name="Binda E."/>
            <person name="Ruckert-Reed C."/>
            <person name="Fedorenko V."/>
            <person name="Kalinowski J."/>
            <person name="Marinelli F."/>
        </authorList>
    </citation>
    <scope>NUCLEOTIDE SEQUENCE [LARGE SCALE GENOMIC DNA]</scope>
    <source>
        <strain evidence="3 4">NRRL 3884</strain>
    </source>
</reference>
<dbReference type="Gene3D" id="3.40.50.720">
    <property type="entry name" value="NAD(P)-binding Rossmann-like Domain"/>
    <property type="match status" value="1"/>
</dbReference>
<keyword evidence="3" id="KW-0560">Oxidoreductase</keyword>
<dbReference type="GO" id="GO:0016491">
    <property type="term" value="F:oxidoreductase activity"/>
    <property type="evidence" value="ECO:0007669"/>
    <property type="project" value="UniProtKB-KW"/>
</dbReference>
<protein>
    <submittedName>
        <fullName evidence="3">NADP-dependent oxidoreductase</fullName>
        <ecNumber evidence="3">1.-.-.-</ecNumber>
    </submittedName>
</protein>
<dbReference type="Gene3D" id="3.90.180.10">
    <property type="entry name" value="Medium-chain alcohol dehydrogenases, catalytic domain"/>
    <property type="match status" value="1"/>
</dbReference>
<dbReference type="Proteomes" id="UP001240150">
    <property type="component" value="Chromosome"/>
</dbReference>
<dbReference type="InterPro" id="IPR020843">
    <property type="entry name" value="ER"/>
</dbReference>
<evidence type="ECO:0000256" key="1">
    <source>
        <dbReference type="ARBA" id="ARBA00022857"/>
    </source>
</evidence>
<dbReference type="InterPro" id="IPR013154">
    <property type="entry name" value="ADH-like_N"/>
</dbReference>
<dbReference type="RefSeq" id="WP_284914360.1">
    <property type="nucleotide sequence ID" value="NZ_CP126980.1"/>
</dbReference>
<proteinExistence type="predicted"/>